<evidence type="ECO:0000313" key="3">
    <source>
        <dbReference type="EMBL" id="OIN89926.1"/>
    </source>
</evidence>
<dbReference type="AlphaFoldDB" id="A0A1J4RVH1"/>
<reference evidence="3 4" key="1">
    <citation type="journal article" date="2016" name="Environ. Microbiol.">
        <title>Genomic resolution of a cold subsurface aquifer community provides metabolic insights for novel microbes adapted to high CO concentrations.</title>
        <authorList>
            <person name="Probst A.J."/>
            <person name="Castelle C.J."/>
            <person name="Singh A."/>
            <person name="Brown C.T."/>
            <person name="Anantharaman K."/>
            <person name="Sharon I."/>
            <person name="Hug L.A."/>
            <person name="Burstein D."/>
            <person name="Emerson J.B."/>
            <person name="Thomas B.C."/>
            <person name="Banfield J.F."/>
        </authorList>
    </citation>
    <scope>NUCLEOTIDE SEQUENCE [LARGE SCALE GENOMIC DNA]</scope>
    <source>
        <strain evidence="3">CG1_02_47_37</strain>
    </source>
</reference>
<evidence type="ECO:0008006" key="5">
    <source>
        <dbReference type="Google" id="ProtNLM"/>
    </source>
</evidence>
<sequence length="306" mass="33138">MKKFLPLLFLLIAAPVLGQEKLSMTAIPPRLEIEALPGGTVQESLRIRNETGTDQAYKVIVADFIVTGNQGTPIPVTEAVSGRWSLASWISVSPKQILVPAGQTAGVDLIISVPQDGLPGGHYAMVTYAPIAEGSLAQGTGAQISPQVGSLVYLKVIGDVTEAVNLKEFKADNIFKHYGPTQIMAEIENLGDIHLRPIGKLTVTNWLGDETYSAELEEKNIFPFASRTYDWTVPGKWHLGRYAARLTAQAGDAAIPLTGLIYFWIVPVKEISVIAAALAIIILLVILKKRRKNLPPEITPESAILK</sequence>
<accession>A0A1J4RVH1</accession>
<evidence type="ECO:0000256" key="1">
    <source>
        <dbReference type="SAM" id="Phobius"/>
    </source>
</evidence>
<protein>
    <recommendedName>
        <fullName evidence="5">DUF916 domain-containing protein</fullName>
    </recommendedName>
</protein>
<comment type="caution">
    <text evidence="3">The sequence shown here is derived from an EMBL/GenBank/DDBJ whole genome shotgun (WGS) entry which is preliminary data.</text>
</comment>
<feature type="transmembrane region" description="Helical" evidence="1">
    <location>
        <begin position="261"/>
        <end position="287"/>
    </location>
</feature>
<feature type="chain" id="PRO_5012227392" description="DUF916 domain-containing protein" evidence="2">
    <location>
        <begin position="19"/>
        <end position="306"/>
    </location>
</feature>
<evidence type="ECO:0000256" key="2">
    <source>
        <dbReference type="SAM" id="SignalP"/>
    </source>
</evidence>
<gene>
    <name evidence="3" type="ORF">AUJ59_00410</name>
</gene>
<feature type="signal peptide" evidence="2">
    <location>
        <begin position="1"/>
        <end position="18"/>
    </location>
</feature>
<organism evidence="3 4">
    <name type="scientific">Candidatus Beckwithbacteria bacterium CG1_02_47_37</name>
    <dbReference type="NCBI Taxonomy" id="1805034"/>
    <lineage>
        <taxon>Bacteria</taxon>
        <taxon>Candidatus Beckwithiibacteriota</taxon>
    </lineage>
</organism>
<keyword evidence="2" id="KW-0732">Signal</keyword>
<evidence type="ECO:0000313" key="4">
    <source>
        <dbReference type="Proteomes" id="UP000183144"/>
    </source>
</evidence>
<keyword evidence="1" id="KW-1133">Transmembrane helix</keyword>
<keyword evidence="1" id="KW-0812">Transmembrane</keyword>
<dbReference type="Proteomes" id="UP000183144">
    <property type="component" value="Unassembled WGS sequence"/>
</dbReference>
<dbReference type="EMBL" id="MNUI01000009">
    <property type="protein sequence ID" value="OIN89926.1"/>
    <property type="molecule type" value="Genomic_DNA"/>
</dbReference>
<name>A0A1J4RVH1_9BACT</name>
<dbReference type="STRING" id="1805034.AUJ59_00410"/>
<keyword evidence="1" id="KW-0472">Membrane</keyword>
<proteinExistence type="predicted"/>